<dbReference type="RefSeq" id="WP_019347006.1">
    <property type="nucleotide sequence ID" value="NZ_AGSZ01000478.1"/>
</dbReference>
<dbReference type="EMBL" id="LFOD01000068">
    <property type="protein sequence ID" value="KMV13837.1"/>
    <property type="molecule type" value="Genomic_DNA"/>
</dbReference>
<gene>
    <name evidence="3" type="ORF">A5726_06710</name>
    <name evidence="2" type="ORF">ACT17_33225</name>
    <name evidence="4" type="ORF">AWB98_11120</name>
    <name evidence="1" type="ORF">BN970_00423</name>
</gene>
<dbReference type="EMBL" id="LZHX01000024">
    <property type="protein sequence ID" value="OBF25706.1"/>
    <property type="molecule type" value="Genomic_DNA"/>
</dbReference>
<dbReference type="Proteomes" id="UP000037594">
    <property type="component" value="Unassembled WGS sequence"/>
</dbReference>
<reference evidence="4 8" key="3">
    <citation type="submission" date="2016-01" db="EMBL/GenBank/DDBJ databases">
        <title>The new phylogeny of the genus Mycobacterium.</title>
        <authorList>
            <person name="Tarcisio F."/>
            <person name="Conor M."/>
            <person name="Antonella G."/>
            <person name="Elisabetta G."/>
            <person name="Giulia F.S."/>
            <person name="Sara T."/>
            <person name="Anna F."/>
            <person name="Clotilde B."/>
            <person name="Roberto B."/>
            <person name="Veronica D.S."/>
            <person name="Fabio R."/>
            <person name="Monica P."/>
            <person name="Olivier J."/>
            <person name="Enrico T."/>
            <person name="Nicola S."/>
        </authorList>
    </citation>
    <scope>NUCLEOTIDE SEQUENCE [LARGE SCALE GENOMIC DNA]</scope>
    <source>
        <strain evidence="4 8">CCUG 50187</strain>
    </source>
</reference>
<sequence length="131" mass="14098">MKDGTSCSDEDEVRAAALQAARRIASTRITNRLTAAGMTLRGDAEDITAVLLAADPADPQWGALSPYRLDWSLDVLSLISNALVERRRERIRTPDVDAVAAALNAGATWKQIGEAVGSTPAVAHGRYRQRL</sequence>
<proteinExistence type="predicted"/>
<evidence type="ECO:0000313" key="4">
    <source>
        <dbReference type="EMBL" id="ORV27451.1"/>
    </source>
</evidence>
<dbReference type="AlphaFoldDB" id="A0A0J8TXF0"/>
<evidence type="ECO:0000313" key="5">
    <source>
        <dbReference type="Proteomes" id="UP000037594"/>
    </source>
</evidence>
<dbReference type="Proteomes" id="UP000182227">
    <property type="component" value="Unassembled WGS sequence"/>
</dbReference>
<evidence type="ECO:0000313" key="3">
    <source>
        <dbReference type="EMBL" id="OBF25706.1"/>
    </source>
</evidence>
<dbReference type="PATRIC" id="fig|451644.5.peg.6832"/>
<keyword evidence="8" id="KW-1185">Reference proteome</keyword>
<evidence type="ECO:0000313" key="2">
    <source>
        <dbReference type="EMBL" id="KMV13837.1"/>
    </source>
</evidence>
<evidence type="ECO:0000313" key="8">
    <source>
        <dbReference type="Proteomes" id="UP000193811"/>
    </source>
</evidence>
<name>A0A0J8TXF0_9MYCO</name>
<dbReference type="EMBL" id="CTEF01000001">
    <property type="protein sequence ID" value="CQD03268.1"/>
    <property type="molecule type" value="Genomic_DNA"/>
</dbReference>
<reference evidence="3 6" key="4">
    <citation type="submission" date="2016-06" db="EMBL/GenBank/DDBJ databases">
        <authorList>
            <person name="Kjaerup R.B."/>
            <person name="Dalgaard T.S."/>
            <person name="Juul-Madsen H.R."/>
        </authorList>
    </citation>
    <scope>NUCLEOTIDE SEQUENCE [LARGE SCALE GENOMIC DNA]</scope>
    <source>
        <strain evidence="3 6">ACS1953</strain>
    </source>
</reference>
<dbReference type="Proteomes" id="UP000193811">
    <property type="component" value="Unassembled WGS sequence"/>
</dbReference>
<organism evidence="2 5">
    <name type="scientific">Mycolicibacterium conceptionense</name>
    <dbReference type="NCBI Taxonomy" id="451644"/>
    <lineage>
        <taxon>Bacteria</taxon>
        <taxon>Bacillati</taxon>
        <taxon>Actinomycetota</taxon>
        <taxon>Actinomycetes</taxon>
        <taxon>Mycobacteriales</taxon>
        <taxon>Mycobacteriaceae</taxon>
        <taxon>Mycolicibacterium</taxon>
    </lineage>
</organism>
<reference evidence="2 5" key="2">
    <citation type="submission" date="2015-06" db="EMBL/GenBank/DDBJ databases">
        <title>Genome sequence of Mycobacterium conceptionense strain MLE.</title>
        <authorList>
            <person name="Greninger A.L."/>
            <person name="Cunningham G."/>
            <person name="Chiu C.Y."/>
            <person name="Miller S."/>
        </authorList>
    </citation>
    <scope>NUCLEOTIDE SEQUENCE [LARGE SCALE GENOMIC DNA]</scope>
    <source>
        <strain evidence="2 5">MLE</strain>
    </source>
</reference>
<accession>A0A0J8TXF0</accession>
<reference evidence="1 7" key="1">
    <citation type="submission" date="2015-03" db="EMBL/GenBank/DDBJ databases">
        <authorList>
            <person name="Murphy D."/>
        </authorList>
    </citation>
    <scope>NUCLEOTIDE SEQUENCE [LARGE SCALE GENOMIC DNA]</scope>
    <source>
        <strain evidence="1 7">D16</strain>
    </source>
</reference>
<protein>
    <submittedName>
        <fullName evidence="2">Uncharacterized protein</fullName>
    </submittedName>
</protein>
<dbReference type="GeneID" id="44295999"/>
<evidence type="ECO:0000313" key="7">
    <source>
        <dbReference type="Proteomes" id="UP000182227"/>
    </source>
</evidence>
<dbReference type="OrthoDB" id="4628042at2"/>
<dbReference type="Proteomes" id="UP000093779">
    <property type="component" value="Unassembled WGS sequence"/>
</dbReference>
<evidence type="ECO:0000313" key="6">
    <source>
        <dbReference type="Proteomes" id="UP000093779"/>
    </source>
</evidence>
<dbReference type="EMBL" id="LQOP01000014">
    <property type="protein sequence ID" value="ORV27451.1"/>
    <property type="molecule type" value="Genomic_DNA"/>
</dbReference>
<evidence type="ECO:0000313" key="1">
    <source>
        <dbReference type="EMBL" id="CQD03268.1"/>
    </source>
</evidence>